<feature type="signal peptide" evidence="1">
    <location>
        <begin position="1"/>
        <end position="24"/>
    </location>
</feature>
<sequence length="67" mass="6680">MIKKLACVTALAAALLAAAPTAEAAQRPAPPTAVPGTALLNGLLGSLEVGHPVTSLRTLLPTGLQNR</sequence>
<accession>A0A919KCL4</accession>
<dbReference type="RefSeq" id="WP_189984330.1">
    <property type="nucleotide sequence ID" value="NZ_BNBF01000015.1"/>
</dbReference>
<dbReference type="Proteomes" id="UP000619355">
    <property type="component" value="Unassembled WGS sequence"/>
</dbReference>
<dbReference type="AlphaFoldDB" id="A0A919KCL4"/>
<comment type="caution">
    <text evidence="2">The sequence shown here is derived from an EMBL/GenBank/DDBJ whole genome shotgun (WGS) entry which is preliminary data.</text>
</comment>
<gene>
    <name evidence="2" type="ORF">GCM10018980_48570</name>
</gene>
<evidence type="ECO:0000256" key="1">
    <source>
        <dbReference type="SAM" id="SignalP"/>
    </source>
</evidence>
<keyword evidence="3" id="KW-1185">Reference proteome</keyword>
<feature type="chain" id="PRO_5037688245" description="Secreted protein" evidence="1">
    <location>
        <begin position="25"/>
        <end position="67"/>
    </location>
</feature>
<dbReference type="EMBL" id="BNBF01000015">
    <property type="protein sequence ID" value="GHG60123.1"/>
    <property type="molecule type" value="Genomic_DNA"/>
</dbReference>
<evidence type="ECO:0000313" key="3">
    <source>
        <dbReference type="Proteomes" id="UP000619355"/>
    </source>
</evidence>
<protein>
    <recommendedName>
        <fullName evidence="4">Secreted protein</fullName>
    </recommendedName>
</protein>
<proteinExistence type="predicted"/>
<organism evidence="2 3">
    <name type="scientific">Streptomyces capoamus</name>
    <dbReference type="NCBI Taxonomy" id="68183"/>
    <lineage>
        <taxon>Bacteria</taxon>
        <taxon>Bacillati</taxon>
        <taxon>Actinomycetota</taxon>
        <taxon>Actinomycetes</taxon>
        <taxon>Kitasatosporales</taxon>
        <taxon>Streptomycetaceae</taxon>
        <taxon>Streptomyces</taxon>
    </lineage>
</organism>
<keyword evidence="1" id="KW-0732">Signal</keyword>
<evidence type="ECO:0008006" key="4">
    <source>
        <dbReference type="Google" id="ProtNLM"/>
    </source>
</evidence>
<reference evidence="3" key="1">
    <citation type="journal article" date="2019" name="Int. J. Syst. Evol. Microbiol.">
        <title>The Global Catalogue of Microorganisms (GCM) 10K type strain sequencing project: providing services to taxonomists for standard genome sequencing and annotation.</title>
        <authorList>
            <consortium name="The Broad Institute Genomics Platform"/>
            <consortium name="The Broad Institute Genome Sequencing Center for Infectious Disease"/>
            <person name="Wu L."/>
            <person name="Ma J."/>
        </authorList>
    </citation>
    <scope>NUCLEOTIDE SEQUENCE [LARGE SCALE GENOMIC DNA]</scope>
    <source>
        <strain evidence="3">JCM 4253</strain>
    </source>
</reference>
<evidence type="ECO:0000313" key="2">
    <source>
        <dbReference type="EMBL" id="GHG60123.1"/>
    </source>
</evidence>
<name>A0A919KCL4_9ACTN</name>